<evidence type="ECO:0000256" key="4">
    <source>
        <dbReference type="ARBA" id="ARBA00023163"/>
    </source>
</evidence>
<proteinExistence type="inferred from homology"/>
<dbReference type="PROSITE" id="PS50931">
    <property type="entry name" value="HTH_LYSR"/>
    <property type="match status" value="1"/>
</dbReference>
<dbReference type="GO" id="GO:0003700">
    <property type="term" value="F:DNA-binding transcription factor activity"/>
    <property type="evidence" value="ECO:0007669"/>
    <property type="project" value="InterPro"/>
</dbReference>
<dbReference type="InterPro" id="IPR005119">
    <property type="entry name" value="LysR_subst-bd"/>
</dbReference>
<accession>A0A6M8HLQ5</accession>
<dbReference type="InterPro" id="IPR058163">
    <property type="entry name" value="LysR-type_TF_proteobact-type"/>
</dbReference>
<protein>
    <submittedName>
        <fullName evidence="6">LysR family transcriptional regulator</fullName>
    </submittedName>
</protein>
<evidence type="ECO:0000256" key="2">
    <source>
        <dbReference type="ARBA" id="ARBA00023015"/>
    </source>
</evidence>
<evidence type="ECO:0000313" key="7">
    <source>
        <dbReference type="Proteomes" id="UP000500767"/>
    </source>
</evidence>
<dbReference type="PANTHER" id="PTHR30537:SF5">
    <property type="entry name" value="HTH-TYPE TRANSCRIPTIONAL ACTIVATOR TTDR-RELATED"/>
    <property type="match status" value="1"/>
</dbReference>
<dbReference type="SUPFAM" id="SSF46785">
    <property type="entry name" value="Winged helix' DNA-binding domain"/>
    <property type="match status" value="1"/>
</dbReference>
<sequence length="309" mass="33517">MYDARLLSGVSVLAAVVETGSFIRAADALGLSDSGVSRAITRLEARLGVRLLDRTTRSLRLTEEGARFHAEAAPLLVQLSDAAMALTEARHTVRGRLRVEVDPFFSRLVLAPRLGAFLGRYPELSLELVTTEVPGDLVAHGFDLAIRFGPPAVAGLITRKLLDTRILTVASPLYLKRHGRPSRPEELKGHHCIHYRDPASNKPFAWEFHRQRKILPVEVTGAVTVTDVGTMLAACVAGLGVAQVMALGSETMITSGALVELFPEWPGETFPLHAYHPSRHQPPARTRALIDFCLQLTANTGSAAVNSVN</sequence>
<organism evidence="6 7">
    <name type="scientific">Lichenicola cladoniae</name>
    <dbReference type="NCBI Taxonomy" id="1484109"/>
    <lineage>
        <taxon>Bacteria</taxon>
        <taxon>Pseudomonadati</taxon>
        <taxon>Pseudomonadota</taxon>
        <taxon>Alphaproteobacteria</taxon>
        <taxon>Acetobacterales</taxon>
        <taxon>Acetobacteraceae</taxon>
        <taxon>Lichenicola</taxon>
    </lineage>
</organism>
<dbReference type="GO" id="GO:0003677">
    <property type="term" value="F:DNA binding"/>
    <property type="evidence" value="ECO:0007669"/>
    <property type="project" value="UniProtKB-KW"/>
</dbReference>
<gene>
    <name evidence="6" type="ORF">HN018_03835</name>
</gene>
<reference evidence="6 7" key="1">
    <citation type="journal article" date="2014" name="World J. Microbiol. Biotechnol.">
        <title>Biodiversity and physiological characteristics of Antarctic and Arctic lichens-associated bacteria.</title>
        <authorList>
            <person name="Lee Y.M."/>
            <person name="Kim E.H."/>
            <person name="Lee H.K."/>
            <person name="Hong S.G."/>
        </authorList>
    </citation>
    <scope>NUCLEOTIDE SEQUENCE [LARGE SCALE GENOMIC DNA]</scope>
    <source>
        <strain evidence="6 7">PAMC 26569</strain>
    </source>
</reference>
<evidence type="ECO:0000256" key="3">
    <source>
        <dbReference type="ARBA" id="ARBA00023125"/>
    </source>
</evidence>
<dbReference type="CDD" id="cd08422">
    <property type="entry name" value="PBP2_CrgA_like"/>
    <property type="match status" value="1"/>
</dbReference>
<dbReference type="Pfam" id="PF03466">
    <property type="entry name" value="LysR_substrate"/>
    <property type="match status" value="1"/>
</dbReference>
<dbReference type="KEGG" id="lck:HN018_03835"/>
<comment type="similarity">
    <text evidence="1">Belongs to the LysR transcriptional regulatory family.</text>
</comment>
<keyword evidence="4" id="KW-0804">Transcription</keyword>
<keyword evidence="2" id="KW-0805">Transcription regulation</keyword>
<keyword evidence="7" id="KW-1185">Reference proteome</keyword>
<dbReference type="Pfam" id="PF00126">
    <property type="entry name" value="HTH_1"/>
    <property type="match status" value="1"/>
</dbReference>
<dbReference type="EMBL" id="CP053708">
    <property type="protein sequence ID" value="QKE89278.1"/>
    <property type="molecule type" value="Genomic_DNA"/>
</dbReference>
<dbReference type="InterPro" id="IPR036390">
    <property type="entry name" value="WH_DNA-bd_sf"/>
</dbReference>
<dbReference type="Proteomes" id="UP000500767">
    <property type="component" value="Chromosome"/>
</dbReference>
<name>A0A6M8HLQ5_9PROT</name>
<dbReference type="RefSeq" id="WP_171837692.1">
    <property type="nucleotide sequence ID" value="NZ_CP053708.1"/>
</dbReference>
<dbReference type="FunFam" id="1.10.10.10:FF:000001">
    <property type="entry name" value="LysR family transcriptional regulator"/>
    <property type="match status" value="1"/>
</dbReference>
<evidence type="ECO:0000259" key="5">
    <source>
        <dbReference type="PROSITE" id="PS50931"/>
    </source>
</evidence>
<dbReference type="InterPro" id="IPR036388">
    <property type="entry name" value="WH-like_DNA-bd_sf"/>
</dbReference>
<evidence type="ECO:0000313" key="6">
    <source>
        <dbReference type="EMBL" id="QKE89278.1"/>
    </source>
</evidence>
<dbReference type="Gene3D" id="3.40.190.290">
    <property type="match status" value="1"/>
</dbReference>
<dbReference type="SUPFAM" id="SSF53850">
    <property type="entry name" value="Periplasmic binding protein-like II"/>
    <property type="match status" value="1"/>
</dbReference>
<dbReference type="InterPro" id="IPR000847">
    <property type="entry name" value="LysR_HTH_N"/>
</dbReference>
<evidence type="ECO:0000256" key="1">
    <source>
        <dbReference type="ARBA" id="ARBA00009437"/>
    </source>
</evidence>
<keyword evidence="3" id="KW-0238">DNA-binding</keyword>
<dbReference type="AlphaFoldDB" id="A0A6M8HLQ5"/>
<dbReference type="Gene3D" id="1.10.10.10">
    <property type="entry name" value="Winged helix-like DNA-binding domain superfamily/Winged helix DNA-binding domain"/>
    <property type="match status" value="1"/>
</dbReference>
<dbReference type="PANTHER" id="PTHR30537">
    <property type="entry name" value="HTH-TYPE TRANSCRIPTIONAL REGULATOR"/>
    <property type="match status" value="1"/>
</dbReference>
<feature type="domain" description="HTH lysR-type" evidence="5">
    <location>
        <begin position="12"/>
        <end position="62"/>
    </location>
</feature>